<feature type="transmembrane region" description="Helical" evidence="1">
    <location>
        <begin position="57"/>
        <end position="75"/>
    </location>
</feature>
<feature type="transmembrane region" description="Helical" evidence="1">
    <location>
        <begin position="121"/>
        <end position="142"/>
    </location>
</feature>
<dbReference type="EMBL" id="BAAAKV010000059">
    <property type="protein sequence ID" value="GAA1189773.1"/>
    <property type="molecule type" value="Genomic_DNA"/>
</dbReference>
<protein>
    <recommendedName>
        <fullName evidence="4">Integral membrane protein</fullName>
    </recommendedName>
</protein>
<name>A0ABN1V1U2_9ACTN</name>
<feature type="transmembrane region" description="Helical" evidence="1">
    <location>
        <begin position="82"/>
        <end position="101"/>
    </location>
</feature>
<keyword evidence="1" id="KW-0472">Membrane</keyword>
<gene>
    <name evidence="2" type="ORF">GCM10009654_54100</name>
</gene>
<feature type="transmembrane region" description="Helical" evidence="1">
    <location>
        <begin position="21"/>
        <end position="37"/>
    </location>
</feature>
<evidence type="ECO:0000313" key="2">
    <source>
        <dbReference type="EMBL" id="GAA1189773.1"/>
    </source>
</evidence>
<comment type="caution">
    <text evidence="2">The sequence shown here is derived from an EMBL/GenBank/DDBJ whole genome shotgun (WGS) entry which is preliminary data.</text>
</comment>
<dbReference type="Proteomes" id="UP001501371">
    <property type="component" value="Unassembled WGS sequence"/>
</dbReference>
<sequence length="163" mass="17369">MSSDPSVPPARRGRPLRLLRGAARLLAAAGLAGDAYVHAHLADRYDAVSASVSQGTLFRIEAALAALAALTVLLWHRPLGDLFAWAVATGGLALLLLYRYVDLGAAGPFPDMYEPVWYGEKQLAVLAQAVAVVATVFLLLTYDRDHGGGGGWPGSRRRRGRAH</sequence>
<keyword evidence="1" id="KW-0812">Transmembrane</keyword>
<keyword evidence="1" id="KW-1133">Transmembrane helix</keyword>
<keyword evidence="3" id="KW-1185">Reference proteome</keyword>
<organism evidence="2 3">
    <name type="scientific">Streptomyces hebeiensis</name>
    <dbReference type="NCBI Taxonomy" id="229486"/>
    <lineage>
        <taxon>Bacteria</taxon>
        <taxon>Bacillati</taxon>
        <taxon>Actinomycetota</taxon>
        <taxon>Actinomycetes</taxon>
        <taxon>Kitasatosporales</taxon>
        <taxon>Streptomycetaceae</taxon>
        <taxon>Streptomyces</taxon>
    </lineage>
</organism>
<proteinExistence type="predicted"/>
<evidence type="ECO:0000313" key="3">
    <source>
        <dbReference type="Proteomes" id="UP001501371"/>
    </source>
</evidence>
<dbReference type="RefSeq" id="WP_344281972.1">
    <property type="nucleotide sequence ID" value="NZ_BAAAKV010000059.1"/>
</dbReference>
<accession>A0ABN1V1U2</accession>
<evidence type="ECO:0000256" key="1">
    <source>
        <dbReference type="SAM" id="Phobius"/>
    </source>
</evidence>
<evidence type="ECO:0008006" key="4">
    <source>
        <dbReference type="Google" id="ProtNLM"/>
    </source>
</evidence>
<reference evidence="2 3" key="1">
    <citation type="journal article" date="2019" name="Int. J. Syst. Evol. Microbiol.">
        <title>The Global Catalogue of Microorganisms (GCM) 10K type strain sequencing project: providing services to taxonomists for standard genome sequencing and annotation.</title>
        <authorList>
            <consortium name="The Broad Institute Genomics Platform"/>
            <consortium name="The Broad Institute Genome Sequencing Center for Infectious Disease"/>
            <person name="Wu L."/>
            <person name="Ma J."/>
        </authorList>
    </citation>
    <scope>NUCLEOTIDE SEQUENCE [LARGE SCALE GENOMIC DNA]</scope>
    <source>
        <strain evidence="2 3">JCM 12696</strain>
    </source>
</reference>